<feature type="region of interest" description="Disordered" evidence="1">
    <location>
        <begin position="331"/>
        <end position="355"/>
    </location>
</feature>
<feature type="region of interest" description="Disordered" evidence="1">
    <location>
        <begin position="374"/>
        <end position="611"/>
    </location>
</feature>
<feature type="region of interest" description="Disordered" evidence="1">
    <location>
        <begin position="1"/>
        <end position="24"/>
    </location>
</feature>
<evidence type="ECO:0000313" key="3">
    <source>
        <dbReference type="Proteomes" id="UP000237481"/>
    </source>
</evidence>
<name>A0A2S4KSZ1_9HYPO</name>
<keyword evidence="3" id="KW-1185">Reference proteome</keyword>
<feature type="compositionally biased region" description="Polar residues" evidence="1">
    <location>
        <begin position="895"/>
        <end position="916"/>
    </location>
</feature>
<protein>
    <submittedName>
        <fullName evidence="2">Uncharacterized protein</fullName>
    </submittedName>
</protein>
<feature type="compositionally biased region" description="Basic and acidic residues" evidence="1">
    <location>
        <begin position="81"/>
        <end position="91"/>
    </location>
</feature>
<dbReference type="EMBL" id="PKSG01000712">
    <property type="protein sequence ID" value="POR33286.1"/>
    <property type="molecule type" value="Genomic_DNA"/>
</dbReference>
<evidence type="ECO:0000256" key="1">
    <source>
        <dbReference type="SAM" id="MobiDB-lite"/>
    </source>
</evidence>
<sequence>MGNTSSSEASRKAPQRLSKPRPGNRLLAADLLSPSDLSASSSTRYCDSYLAGSRPALEQFPSPTQDAPVEREDAAANSSAAERRLSMRESGVHSAIFAVPSPSHEPQTRGRRRSTEVASSAAEDRLSRPNSLVRHGGGGVQPPNRTHRNGYREQQGWTQSDNRPSASRRPSYVDPNCLQRTQSTSTESKSETSQPADAPCRSPRPPETVSSPIARNNSDASLYIPMRRRSVIQTPGVATRVERNDPRSPTHPSIQVNHATPATQPSYDSPAPPQNDSHLPLPSYAPISEPQERAVTPCEADYRQLGGMKFGTLRITNGSPVRSPAVEIGNQVARHSERQSDSSETGRFAHDEPAWPLKEGVILSDKLYPDDRVNVAQPLSHDSTPVLSSSASESTSGQNIELEMEISWLLGLNGEDTVTATPSPQSTDSRSTSDRQSSPDSSENMLEQDRIDVQNPSPEVLDVREDPSAKFRDTSNGPRSSSKPLGSSMTRSDCGFVSTSTSSSTSSRGTVSQEDSGYSSNFSLRSIRISSKKKGRDAEQAARSTERAPESRDSLPPPLGYSTHSGRGNRSASSSFAFMSRDRMRRLSARAGKDREHPFPDAGVSSRHFRSKSADVEVAHFQETAESRSNSTINRKGKLHRLLAGSTKRQSLPMAYKSHDIHDAVPAVPSDIEEKLREHSELFPTASKRIALRAESSQETLKTITSVESVDLADARTRDVDSFREAQREQTFPRKGWQHARQPLPVVPRTQAQESAPSWNLAPRVSIKRKPVGSESRMRDHSEEDLDCISGDARTDAVGDAGSYNGADARGLHISTCVVDDEPRSSSRVRRTLTRPSRKPSAYSSKTHALKAPASAPDLKDSLTIPPYPTLSQPNPYSNKSPPPISMRTRGVKTPRQQASSMSSSTALEVVPSLSQKSSRESLHSLQWHPSQITIQDPSLAGKQPQLRYSYEIPIRQPPVVYRQPYFRDRSTGSPRHSDDQGQYRILHSYNSPAYKNVPIWG</sequence>
<evidence type="ECO:0000313" key="2">
    <source>
        <dbReference type="EMBL" id="POR33286.1"/>
    </source>
</evidence>
<feature type="compositionally biased region" description="Low complexity" evidence="1">
    <location>
        <begin position="181"/>
        <end position="194"/>
    </location>
</feature>
<feature type="compositionally biased region" description="Polar residues" evidence="1">
    <location>
        <begin position="250"/>
        <end position="267"/>
    </location>
</feature>
<feature type="compositionally biased region" description="Basic and acidic residues" evidence="1">
    <location>
        <begin position="461"/>
        <end position="473"/>
    </location>
</feature>
<feature type="compositionally biased region" description="Polar residues" evidence="1">
    <location>
        <begin position="870"/>
        <end position="880"/>
    </location>
</feature>
<feature type="compositionally biased region" description="Low complexity" evidence="1">
    <location>
        <begin position="421"/>
        <end position="442"/>
    </location>
</feature>
<feature type="compositionally biased region" description="Basic and acidic residues" evidence="1">
    <location>
        <begin position="536"/>
        <end position="553"/>
    </location>
</feature>
<feature type="compositionally biased region" description="Polar residues" evidence="1">
    <location>
        <begin position="208"/>
        <end position="220"/>
    </location>
</feature>
<feature type="compositionally biased region" description="Polar residues" evidence="1">
    <location>
        <begin position="474"/>
        <end position="491"/>
    </location>
</feature>
<feature type="compositionally biased region" description="Polar residues" evidence="1">
    <location>
        <begin position="508"/>
        <end position="524"/>
    </location>
</feature>
<feature type="region of interest" description="Disordered" evidence="1">
    <location>
        <begin position="52"/>
        <end position="293"/>
    </location>
</feature>
<feature type="region of interest" description="Disordered" evidence="1">
    <location>
        <begin position="820"/>
        <end position="916"/>
    </location>
</feature>
<dbReference type="OrthoDB" id="5341904at2759"/>
<proteinExistence type="predicted"/>
<feature type="compositionally biased region" description="Low complexity" evidence="1">
    <location>
        <begin position="498"/>
        <end position="507"/>
    </location>
</feature>
<reference evidence="2 3" key="1">
    <citation type="submission" date="2018-01" db="EMBL/GenBank/DDBJ databases">
        <title>Harnessing the power of phylogenomics to disentangle the directionality and signatures of interkingdom host jumping in the parasitic fungal genus Tolypocladium.</title>
        <authorList>
            <person name="Quandt C.A."/>
            <person name="Patterson W."/>
            <person name="Spatafora J.W."/>
        </authorList>
    </citation>
    <scope>NUCLEOTIDE SEQUENCE [LARGE SCALE GENOMIC DNA]</scope>
    <source>
        <strain evidence="2 3">NRBC 100945</strain>
    </source>
</reference>
<organism evidence="2 3">
    <name type="scientific">Tolypocladium paradoxum</name>
    <dbReference type="NCBI Taxonomy" id="94208"/>
    <lineage>
        <taxon>Eukaryota</taxon>
        <taxon>Fungi</taxon>
        <taxon>Dikarya</taxon>
        <taxon>Ascomycota</taxon>
        <taxon>Pezizomycotina</taxon>
        <taxon>Sordariomycetes</taxon>
        <taxon>Hypocreomycetidae</taxon>
        <taxon>Hypocreales</taxon>
        <taxon>Ophiocordycipitaceae</taxon>
        <taxon>Tolypocladium</taxon>
    </lineage>
</organism>
<feature type="compositionally biased region" description="Polar residues" evidence="1">
    <location>
        <begin position="155"/>
        <end position="165"/>
    </location>
</feature>
<feature type="compositionally biased region" description="Low complexity" evidence="1">
    <location>
        <begin position="570"/>
        <end position="579"/>
    </location>
</feature>
<dbReference type="AlphaFoldDB" id="A0A2S4KSZ1"/>
<dbReference type="Proteomes" id="UP000237481">
    <property type="component" value="Unassembled WGS sequence"/>
</dbReference>
<comment type="caution">
    <text evidence="2">The sequence shown here is derived from an EMBL/GenBank/DDBJ whole genome shotgun (WGS) entry which is preliminary data.</text>
</comment>
<feature type="region of interest" description="Disordered" evidence="1">
    <location>
        <begin position="770"/>
        <end position="790"/>
    </location>
</feature>
<feature type="compositionally biased region" description="Basic residues" evidence="1">
    <location>
        <begin position="827"/>
        <end position="838"/>
    </location>
</feature>
<dbReference type="STRING" id="94208.A0A2S4KSZ1"/>
<feature type="compositionally biased region" description="Polar residues" evidence="1">
    <location>
        <begin position="380"/>
        <end position="399"/>
    </location>
</feature>
<accession>A0A2S4KSZ1</accession>
<gene>
    <name evidence="2" type="ORF">TPAR_06517</name>
</gene>